<reference evidence="1" key="1">
    <citation type="journal article" date="2020" name="Stud. Mycol.">
        <title>101 Dothideomycetes genomes: a test case for predicting lifestyles and emergence of pathogens.</title>
        <authorList>
            <person name="Haridas S."/>
            <person name="Albert R."/>
            <person name="Binder M."/>
            <person name="Bloem J."/>
            <person name="Labutti K."/>
            <person name="Salamov A."/>
            <person name="Andreopoulos B."/>
            <person name="Baker S."/>
            <person name="Barry K."/>
            <person name="Bills G."/>
            <person name="Bluhm B."/>
            <person name="Cannon C."/>
            <person name="Castanera R."/>
            <person name="Culley D."/>
            <person name="Daum C."/>
            <person name="Ezra D."/>
            <person name="Gonzalez J."/>
            <person name="Henrissat B."/>
            <person name="Kuo A."/>
            <person name="Liang C."/>
            <person name="Lipzen A."/>
            <person name="Lutzoni F."/>
            <person name="Magnuson J."/>
            <person name="Mondo S."/>
            <person name="Nolan M."/>
            <person name="Ohm R."/>
            <person name="Pangilinan J."/>
            <person name="Park H.-J."/>
            <person name="Ramirez L."/>
            <person name="Alfaro M."/>
            <person name="Sun H."/>
            <person name="Tritt A."/>
            <person name="Yoshinaga Y."/>
            <person name="Zwiers L.-H."/>
            <person name="Turgeon B."/>
            <person name="Goodwin S."/>
            <person name="Spatafora J."/>
            <person name="Crous P."/>
            <person name="Grigoriev I."/>
        </authorList>
    </citation>
    <scope>NUCLEOTIDE SEQUENCE</scope>
    <source>
        <strain evidence="1">CBS 116005</strain>
    </source>
</reference>
<accession>A0A6G1LFD1</accession>
<proteinExistence type="predicted"/>
<name>A0A6G1LFD1_9PEZI</name>
<evidence type="ECO:0000313" key="2">
    <source>
        <dbReference type="Proteomes" id="UP000799436"/>
    </source>
</evidence>
<dbReference type="PANTHER" id="PTHR42085:SF1">
    <property type="entry name" value="F-BOX DOMAIN-CONTAINING PROTEIN"/>
    <property type="match status" value="1"/>
</dbReference>
<organism evidence="1 2">
    <name type="scientific">Teratosphaeria nubilosa</name>
    <dbReference type="NCBI Taxonomy" id="161662"/>
    <lineage>
        <taxon>Eukaryota</taxon>
        <taxon>Fungi</taxon>
        <taxon>Dikarya</taxon>
        <taxon>Ascomycota</taxon>
        <taxon>Pezizomycotina</taxon>
        <taxon>Dothideomycetes</taxon>
        <taxon>Dothideomycetidae</taxon>
        <taxon>Mycosphaerellales</taxon>
        <taxon>Teratosphaeriaceae</taxon>
        <taxon>Teratosphaeria</taxon>
    </lineage>
</organism>
<evidence type="ECO:0000313" key="1">
    <source>
        <dbReference type="EMBL" id="KAF2771330.1"/>
    </source>
</evidence>
<dbReference type="PANTHER" id="PTHR42085">
    <property type="entry name" value="F-BOX DOMAIN-CONTAINING PROTEIN"/>
    <property type="match status" value="1"/>
</dbReference>
<dbReference type="EMBL" id="ML995820">
    <property type="protein sequence ID" value="KAF2771330.1"/>
    <property type="molecule type" value="Genomic_DNA"/>
</dbReference>
<gene>
    <name evidence="1" type="ORF">EJ03DRAFT_358939</name>
</gene>
<sequence length="320" mass="35994">MASNHPLHQPLVVQSDKQVSIKNNSLDYGMNSAYPLLRPLVVECAEQGSIKDTRAKIKNLVDRYKTANNPPFSVTQLVVMILMLHDSPLSIEDMCSWLFDNFLHYQDTIGQKVSNLKKSMMETAWHFEVPVSLVPHFPPLLKVDFRKGERPLDGLIGEVATPKDAVCRFCELPGELRNKIYEMVFAYPQAGISPHKLLLGAEGEAHSGACYSEPSYRMVLLTPNRDYNEPFSKTAWPTGPHVYTASNTAGGNYLGPPRSPYGEGNILRIDTIAQILDCLGTSKQFYYEARSFFFTNNHFYFQQPTDLVNALSALHAHKPK</sequence>
<dbReference type="Proteomes" id="UP000799436">
    <property type="component" value="Unassembled WGS sequence"/>
</dbReference>
<dbReference type="AlphaFoldDB" id="A0A6G1LFD1"/>
<dbReference type="InterPro" id="IPR038883">
    <property type="entry name" value="AN11006-like"/>
</dbReference>
<keyword evidence="2" id="KW-1185">Reference proteome</keyword>
<protein>
    <submittedName>
        <fullName evidence="1">Uncharacterized protein</fullName>
    </submittedName>
</protein>
<dbReference type="OrthoDB" id="3645403at2759"/>